<dbReference type="PANTHER" id="PTHR43805">
    <property type="entry name" value="GLYCEROPHOSPHORYL DIESTER PHOSPHODIESTERASE"/>
    <property type="match status" value="1"/>
</dbReference>
<gene>
    <name evidence="2" type="ORF">ACFPJ4_04780</name>
</gene>
<dbReference type="RefSeq" id="WP_386739139.1">
    <property type="nucleotide sequence ID" value="NZ_JBHSMG010000001.1"/>
</dbReference>
<evidence type="ECO:0000313" key="2">
    <source>
        <dbReference type="EMBL" id="MFC5501555.1"/>
    </source>
</evidence>
<dbReference type="InterPro" id="IPR017946">
    <property type="entry name" value="PLC-like_Pdiesterase_TIM-brl"/>
</dbReference>
<accession>A0ABW0NMM2</accession>
<evidence type="ECO:0000259" key="1">
    <source>
        <dbReference type="PROSITE" id="PS51704"/>
    </source>
</evidence>
<organism evidence="2 3">
    <name type="scientific">Lysinimonas soli</name>
    <dbReference type="NCBI Taxonomy" id="1074233"/>
    <lineage>
        <taxon>Bacteria</taxon>
        <taxon>Bacillati</taxon>
        <taxon>Actinomycetota</taxon>
        <taxon>Actinomycetes</taxon>
        <taxon>Micrococcales</taxon>
        <taxon>Microbacteriaceae</taxon>
        <taxon>Lysinimonas</taxon>
    </lineage>
</organism>
<feature type="domain" description="GP-PDE" evidence="1">
    <location>
        <begin position="1"/>
        <end position="235"/>
    </location>
</feature>
<evidence type="ECO:0000313" key="3">
    <source>
        <dbReference type="Proteomes" id="UP001596039"/>
    </source>
</evidence>
<dbReference type="PROSITE" id="PS51704">
    <property type="entry name" value="GP_PDE"/>
    <property type="match status" value="1"/>
</dbReference>
<comment type="caution">
    <text evidence="2">The sequence shown here is derived from an EMBL/GenBank/DDBJ whole genome shotgun (WGS) entry which is preliminary data.</text>
</comment>
<sequence>MLAHRGLAVGAPENTLLAFAKALGAGATHLETDVHASADGVAILSHDPDLTRLARRGVRIDQLTAAELGRVDLGEGQSYTTLAAALDTFPEARFNIDVKAAAAVAPTIKAIRDARAEGRVLIGSFSASRRLAVVRAVPGVSTSVSARGAVIATWAATVGMAWITRRVLRSVHAVQLPERILGASTTSRRVVAAFHSAEVEVHIWTVNDPATMRRLVAAGVDGIVTDRADIALEVLASR</sequence>
<dbReference type="EMBL" id="JBHSMG010000001">
    <property type="protein sequence ID" value="MFC5501555.1"/>
    <property type="molecule type" value="Genomic_DNA"/>
</dbReference>
<reference evidence="3" key="1">
    <citation type="journal article" date="2019" name="Int. J. Syst. Evol. Microbiol.">
        <title>The Global Catalogue of Microorganisms (GCM) 10K type strain sequencing project: providing services to taxonomists for standard genome sequencing and annotation.</title>
        <authorList>
            <consortium name="The Broad Institute Genomics Platform"/>
            <consortium name="The Broad Institute Genome Sequencing Center for Infectious Disease"/>
            <person name="Wu L."/>
            <person name="Ma J."/>
        </authorList>
    </citation>
    <scope>NUCLEOTIDE SEQUENCE [LARGE SCALE GENOMIC DNA]</scope>
    <source>
        <strain evidence="3">CGMCC 4.6997</strain>
    </source>
</reference>
<dbReference type="Pfam" id="PF03009">
    <property type="entry name" value="GDPD"/>
    <property type="match status" value="1"/>
</dbReference>
<keyword evidence="3" id="KW-1185">Reference proteome</keyword>
<dbReference type="Gene3D" id="3.20.20.190">
    <property type="entry name" value="Phosphatidylinositol (PI) phosphodiesterase"/>
    <property type="match status" value="1"/>
</dbReference>
<name>A0ABW0NMM2_9MICO</name>
<dbReference type="InterPro" id="IPR030395">
    <property type="entry name" value="GP_PDE_dom"/>
</dbReference>
<dbReference type="Proteomes" id="UP001596039">
    <property type="component" value="Unassembled WGS sequence"/>
</dbReference>
<dbReference type="PANTHER" id="PTHR43805:SF1">
    <property type="entry name" value="GP-PDE DOMAIN-CONTAINING PROTEIN"/>
    <property type="match status" value="1"/>
</dbReference>
<dbReference type="SUPFAM" id="SSF51695">
    <property type="entry name" value="PLC-like phosphodiesterases"/>
    <property type="match status" value="1"/>
</dbReference>
<proteinExistence type="predicted"/>
<protein>
    <submittedName>
        <fullName evidence="2">Glycerophosphodiester phosphodiesterase family protein</fullName>
    </submittedName>
</protein>